<evidence type="ECO:0000256" key="1">
    <source>
        <dbReference type="SAM" id="MobiDB-lite"/>
    </source>
</evidence>
<comment type="caution">
    <text evidence="2">The sequence shown here is derived from an EMBL/GenBank/DDBJ whole genome shotgun (WGS) entry which is preliminary data.</text>
</comment>
<dbReference type="Proteomes" id="UP000789595">
    <property type="component" value="Unassembled WGS sequence"/>
</dbReference>
<dbReference type="AlphaFoldDB" id="A0A8J2SN78"/>
<protein>
    <submittedName>
        <fullName evidence="2">Uncharacterized protein</fullName>
    </submittedName>
</protein>
<evidence type="ECO:0000313" key="3">
    <source>
        <dbReference type="Proteomes" id="UP000789595"/>
    </source>
</evidence>
<reference evidence="2" key="1">
    <citation type="submission" date="2021-11" db="EMBL/GenBank/DDBJ databases">
        <authorList>
            <consortium name="Genoscope - CEA"/>
            <person name="William W."/>
        </authorList>
    </citation>
    <scope>NUCLEOTIDE SEQUENCE</scope>
</reference>
<dbReference type="EMBL" id="CAKKNE010000005">
    <property type="protein sequence ID" value="CAH0375698.1"/>
    <property type="molecule type" value="Genomic_DNA"/>
</dbReference>
<gene>
    <name evidence="2" type="ORF">PECAL_5P02350</name>
</gene>
<organism evidence="2 3">
    <name type="scientific">Pelagomonas calceolata</name>
    <dbReference type="NCBI Taxonomy" id="35677"/>
    <lineage>
        <taxon>Eukaryota</taxon>
        <taxon>Sar</taxon>
        <taxon>Stramenopiles</taxon>
        <taxon>Ochrophyta</taxon>
        <taxon>Pelagophyceae</taxon>
        <taxon>Pelagomonadales</taxon>
        <taxon>Pelagomonadaceae</taxon>
        <taxon>Pelagomonas</taxon>
    </lineage>
</organism>
<keyword evidence="3" id="KW-1185">Reference proteome</keyword>
<evidence type="ECO:0000313" key="2">
    <source>
        <dbReference type="EMBL" id="CAH0375698.1"/>
    </source>
</evidence>
<feature type="region of interest" description="Disordered" evidence="1">
    <location>
        <begin position="76"/>
        <end position="96"/>
    </location>
</feature>
<proteinExistence type="predicted"/>
<sequence>MRRRRSTRSVIKLLAAAAVATASIVSLVRPRAAFDPTAELPLCEDIEEIDTRVLAQPPRRGNAPEQLMDFLRTYKNEHRPGDEDDDDDEKEPGPVAAGLDTYAGEWYSRDAGGTFVLAFTDNPKPHLEAIRRRRPPETGDWPVDVVRAPHTHSELKAAEKKVDKMFEKLRGRPNLKSYAYASDPQRSRVEISLSGYTFEDMAAMANALDDEAHGKVCLWGRPSIRVPTLEDRLLARFAPMADAVDADSKPVGVWLRNSDGYGGRQGLRLALPKGLRTVEMRLDRTNPPDPDSTTLHLLVRQSGCGSGRSGVERMPKPEVIESATEIRIAMGVIPPDGAVACPGHPLDPIKIELAAPIGRRKIVDGLIVPPEPLEFMRLPLDLCQDIVPTSYSHAELTEAQQRVSSMMRQFFERKNDDTLMAGWYVGGSNRVQIDITCPGHPTVEEISAMADALDDEFHGMVCVEGPLWDGSIRLPTVDDRFAPMADAGANPLVECDDDERVPDSKYTGDCGDAQEVRLVLPDFIGEVEMQFDRRNPPDSDSTTLHLLVTQKACASGRSGVERMLKPEVIESATEIRVAMGVIAGCGGRCPGNPFVPITIKLAAPIGQRKIVDGLFLPPRPLWPKSLRIARPYRRNLVIYAPWRSRWRLAMARAAMAVRRWRRANAAWHWRARDTPPKSPTHTPRRAS</sequence>
<accession>A0A8J2SN78</accession>
<name>A0A8J2SN78_9STRA</name>